<dbReference type="Proteomes" id="UP000032417">
    <property type="component" value="Chromosome 1"/>
</dbReference>
<comment type="subcellular location">
    <subcellularLocation>
        <location evidence="1">Membrane</location>
    </subcellularLocation>
</comment>
<evidence type="ECO:0000256" key="4">
    <source>
        <dbReference type="ARBA" id="ARBA00022801"/>
    </source>
</evidence>
<keyword evidence="3" id="KW-0645">Protease</keyword>
<feature type="domain" description="Peptidase S49" evidence="9">
    <location>
        <begin position="374"/>
        <end position="525"/>
    </location>
</feature>
<keyword evidence="5" id="KW-0720">Serine protease</keyword>
<evidence type="ECO:0000313" key="11">
    <source>
        <dbReference type="Proteomes" id="UP000032417"/>
    </source>
</evidence>
<evidence type="ECO:0000256" key="6">
    <source>
        <dbReference type="ARBA" id="ARBA00023136"/>
    </source>
</evidence>
<dbReference type="GO" id="GO:0016020">
    <property type="term" value="C:membrane"/>
    <property type="evidence" value="ECO:0007669"/>
    <property type="project" value="UniProtKB-SubCell"/>
</dbReference>
<reference evidence="10 11" key="1">
    <citation type="submission" date="2014-08" db="EMBL/GenBank/DDBJ databases">
        <authorList>
            <person name="Wibberg D."/>
        </authorList>
    </citation>
    <scope>NUCLEOTIDE SEQUENCE [LARGE SCALE GENOMIC DNA]</scope>
    <source>
        <strain evidence="11">ING2-E5B</strain>
    </source>
</reference>
<feature type="active site" description="Nucleophile" evidence="7">
    <location>
        <position position="391"/>
    </location>
</feature>
<keyword evidence="8" id="KW-0812">Transmembrane</keyword>
<dbReference type="InterPro" id="IPR002142">
    <property type="entry name" value="Peptidase_S49"/>
</dbReference>
<dbReference type="OrthoDB" id="9764363at2"/>
<keyword evidence="6 8" id="KW-0472">Membrane</keyword>
<organism evidence="10 11">
    <name type="scientific">Fermentimonas caenicola</name>
    <dbReference type="NCBI Taxonomy" id="1562970"/>
    <lineage>
        <taxon>Bacteria</taxon>
        <taxon>Pseudomonadati</taxon>
        <taxon>Bacteroidota</taxon>
        <taxon>Bacteroidia</taxon>
        <taxon>Bacteroidales</taxon>
        <taxon>Dysgonomonadaceae</taxon>
        <taxon>Fermentimonas</taxon>
    </lineage>
</organism>
<dbReference type="InterPro" id="IPR004635">
    <property type="entry name" value="Pept_S49_SppA"/>
</dbReference>
<evidence type="ECO:0000259" key="9">
    <source>
        <dbReference type="Pfam" id="PF01343"/>
    </source>
</evidence>
<dbReference type="KEGG" id="pbt:ING2E5B_0106"/>
<dbReference type="GO" id="GO:0006465">
    <property type="term" value="P:signal peptide processing"/>
    <property type="evidence" value="ECO:0007669"/>
    <property type="project" value="InterPro"/>
</dbReference>
<dbReference type="PANTHER" id="PTHR33209">
    <property type="entry name" value="PROTEASE 4"/>
    <property type="match status" value="1"/>
</dbReference>
<keyword evidence="8" id="KW-1133">Transmembrane helix</keyword>
<dbReference type="NCBIfam" id="TIGR00706">
    <property type="entry name" value="SppA_dom"/>
    <property type="match status" value="1"/>
</dbReference>
<comment type="similarity">
    <text evidence="2">Belongs to the peptidase S49 family.</text>
</comment>
<dbReference type="Gene3D" id="3.90.226.10">
    <property type="entry name" value="2-enoyl-CoA Hydratase, Chain A, domain 1"/>
    <property type="match status" value="2"/>
</dbReference>
<sequence>MKDFLKIVLASVLGFLIAQIILFFIAMIMFVGAASSFMGSMTSDKFILQENSVLNLKLSGTIVERTAEPDPFTSMLGSDYITEMGLNDIVSAIRKAKNNSKIKGIYIDSREVSASMATLAEIRSELESFKESGKFVVAYADSYNQAGYYLASTADKIAINPQGMLDIHGLAANPIFIKDALDKLGVKMQIFKVGTYKSAVEPFTQNEMSEANREQISSYLNDTWSFIRKDLAESRSLSIEKIDSLANIFTLTQSTDFLLAENLVDTILYETEMKEYLRSLLNIDSDKKIPSATVADMKSVKTKSIEKTSNTIALLYAHGNIVSGNGSSNIQDKHFVNEIEKLRKDKDIKAVVFRVNSGGGSAYASEQIWKAIENLKKEKPVVVSMGDYAASGGYYISANANKIVAQPTTLTGSIGIFGMFPDLEGTTKKLGVHTDVVKTNEFSDFGNLTRPMKDSEKQIMQKYIEKGYDLFLTRCAEGRGIPKDTLAQYAEGRVWTGNQALEIGLVDELGGIERAIEIAAELANLGKSYVVFEYPKLRSPLEELLQPAKEELVAKTIRQYLGDSYDTFMLLKEIKEQDYLQARIPFELNIK</sequence>
<dbReference type="InterPro" id="IPR047272">
    <property type="entry name" value="S49_SppA_C"/>
</dbReference>
<dbReference type="EMBL" id="LN515532">
    <property type="protein sequence ID" value="CEA14798.1"/>
    <property type="molecule type" value="Genomic_DNA"/>
</dbReference>
<dbReference type="CDD" id="cd07018">
    <property type="entry name" value="S49_SppA_67K_type"/>
    <property type="match status" value="1"/>
</dbReference>
<dbReference type="Gene3D" id="6.20.330.10">
    <property type="match status" value="1"/>
</dbReference>
<keyword evidence="4" id="KW-0378">Hydrolase</keyword>
<dbReference type="GO" id="GO:0008236">
    <property type="term" value="F:serine-type peptidase activity"/>
    <property type="evidence" value="ECO:0007669"/>
    <property type="project" value="UniProtKB-KW"/>
</dbReference>
<evidence type="ECO:0000256" key="8">
    <source>
        <dbReference type="SAM" id="Phobius"/>
    </source>
</evidence>
<dbReference type="HOGENOM" id="CLU_008856_1_1_10"/>
<evidence type="ECO:0000256" key="5">
    <source>
        <dbReference type="ARBA" id="ARBA00022825"/>
    </source>
</evidence>
<evidence type="ECO:0000256" key="7">
    <source>
        <dbReference type="PIRSR" id="PIRSR001217-1"/>
    </source>
</evidence>
<dbReference type="PIRSF" id="PIRSF001217">
    <property type="entry name" value="Protease_4_SppA"/>
    <property type="match status" value="1"/>
</dbReference>
<proteinExistence type="inferred from homology"/>
<feature type="active site" description="Proton donor/acceptor" evidence="7">
    <location>
        <position position="197"/>
    </location>
</feature>
<dbReference type="Pfam" id="PF01343">
    <property type="entry name" value="Peptidase_S49"/>
    <property type="match status" value="2"/>
</dbReference>
<dbReference type="CDD" id="cd07023">
    <property type="entry name" value="S49_Sppa_N_C"/>
    <property type="match status" value="1"/>
</dbReference>
<dbReference type="STRING" id="1562970.ING2E5B_0106"/>
<dbReference type="InterPro" id="IPR047217">
    <property type="entry name" value="S49_SppA_67K_type_N"/>
</dbReference>
<name>A0A098BXI8_9BACT</name>
<dbReference type="SUPFAM" id="SSF52096">
    <property type="entry name" value="ClpP/crotonase"/>
    <property type="match status" value="2"/>
</dbReference>
<keyword evidence="11" id="KW-1185">Reference proteome</keyword>
<dbReference type="InterPro" id="IPR029045">
    <property type="entry name" value="ClpP/crotonase-like_dom_sf"/>
</dbReference>
<feature type="domain" description="Peptidase S49" evidence="9">
    <location>
        <begin position="129"/>
        <end position="282"/>
    </location>
</feature>
<evidence type="ECO:0000313" key="10">
    <source>
        <dbReference type="EMBL" id="CEA14798.1"/>
    </source>
</evidence>
<evidence type="ECO:0000256" key="2">
    <source>
        <dbReference type="ARBA" id="ARBA00008683"/>
    </source>
</evidence>
<accession>A0A098BXI8</accession>
<dbReference type="NCBIfam" id="TIGR00705">
    <property type="entry name" value="SppA_67K"/>
    <property type="match status" value="1"/>
</dbReference>
<protein>
    <submittedName>
        <fullName evidence="10">Signal peptide peptidase SppA, 67K type</fullName>
    </submittedName>
</protein>
<dbReference type="AlphaFoldDB" id="A0A098BXI8"/>
<dbReference type="PATRIC" id="fig|1562970.3.peg.101"/>
<evidence type="ECO:0000256" key="3">
    <source>
        <dbReference type="ARBA" id="ARBA00022670"/>
    </source>
</evidence>
<dbReference type="InterPro" id="IPR004634">
    <property type="entry name" value="Pept_S49_pIV"/>
</dbReference>
<dbReference type="PANTHER" id="PTHR33209:SF1">
    <property type="entry name" value="PEPTIDASE S49 DOMAIN-CONTAINING PROTEIN"/>
    <property type="match status" value="1"/>
</dbReference>
<gene>
    <name evidence="10" type="ORF">ING2E5B_0106</name>
</gene>
<feature type="transmembrane region" description="Helical" evidence="8">
    <location>
        <begin position="7"/>
        <end position="33"/>
    </location>
</feature>
<evidence type="ECO:0000256" key="1">
    <source>
        <dbReference type="ARBA" id="ARBA00004370"/>
    </source>
</evidence>